<evidence type="ECO:0000313" key="5">
    <source>
        <dbReference type="Proteomes" id="UP001213681"/>
    </source>
</evidence>
<evidence type="ECO:0000256" key="1">
    <source>
        <dbReference type="ARBA" id="ARBA00010928"/>
    </source>
</evidence>
<dbReference type="Gene3D" id="3.30.360.10">
    <property type="entry name" value="Dihydrodipicolinate Reductase, domain 2"/>
    <property type="match status" value="1"/>
</dbReference>
<reference evidence="4" key="2">
    <citation type="journal article" date="2023" name="IMA Fungus">
        <title>Comparative genomic study of the Penicillium genus elucidates a diverse pangenome and 15 lateral gene transfer events.</title>
        <authorList>
            <person name="Petersen C."/>
            <person name="Sorensen T."/>
            <person name="Nielsen M.R."/>
            <person name="Sondergaard T.E."/>
            <person name="Sorensen J.L."/>
            <person name="Fitzpatrick D.A."/>
            <person name="Frisvad J.C."/>
            <person name="Nielsen K.L."/>
        </authorList>
    </citation>
    <scope>NUCLEOTIDE SEQUENCE</scope>
    <source>
        <strain evidence="4">IBT 16125</strain>
    </source>
</reference>
<dbReference type="EMBL" id="JAPVEA010000008">
    <property type="protein sequence ID" value="KAJ5439797.1"/>
    <property type="molecule type" value="Genomic_DNA"/>
</dbReference>
<evidence type="ECO:0000259" key="2">
    <source>
        <dbReference type="Pfam" id="PF01408"/>
    </source>
</evidence>
<dbReference type="GO" id="GO:0000166">
    <property type="term" value="F:nucleotide binding"/>
    <property type="evidence" value="ECO:0007669"/>
    <property type="project" value="InterPro"/>
</dbReference>
<organism evidence="4 5">
    <name type="scientific">Penicillium daleae</name>
    <dbReference type="NCBI Taxonomy" id="63821"/>
    <lineage>
        <taxon>Eukaryota</taxon>
        <taxon>Fungi</taxon>
        <taxon>Dikarya</taxon>
        <taxon>Ascomycota</taxon>
        <taxon>Pezizomycotina</taxon>
        <taxon>Eurotiomycetes</taxon>
        <taxon>Eurotiomycetidae</taxon>
        <taxon>Eurotiales</taxon>
        <taxon>Aspergillaceae</taxon>
        <taxon>Penicillium</taxon>
    </lineage>
</organism>
<proteinExistence type="inferred from homology"/>
<dbReference type="Gene3D" id="3.40.50.720">
    <property type="entry name" value="NAD(P)-binding Rossmann-like Domain"/>
    <property type="match status" value="1"/>
</dbReference>
<comment type="caution">
    <text evidence="4">The sequence shown here is derived from an EMBL/GenBank/DDBJ whole genome shotgun (WGS) entry which is preliminary data.</text>
</comment>
<dbReference type="PANTHER" id="PTHR42840:SF5">
    <property type="entry name" value="NAD(P)-BINDING ROSSMANN-FOLD SUPERFAMILY PROTEIN"/>
    <property type="match status" value="1"/>
</dbReference>
<dbReference type="GO" id="GO:0005737">
    <property type="term" value="C:cytoplasm"/>
    <property type="evidence" value="ECO:0007669"/>
    <property type="project" value="TreeGrafter"/>
</dbReference>
<dbReference type="SUPFAM" id="SSF51735">
    <property type="entry name" value="NAD(P)-binding Rossmann-fold domains"/>
    <property type="match status" value="1"/>
</dbReference>
<protein>
    <recommendedName>
        <fullName evidence="6">Gfo/Idh/MocA-like oxidoreductase N-terminal domain-containing protein</fullName>
    </recommendedName>
</protein>
<evidence type="ECO:0008006" key="6">
    <source>
        <dbReference type="Google" id="ProtNLM"/>
    </source>
</evidence>
<evidence type="ECO:0000313" key="4">
    <source>
        <dbReference type="EMBL" id="KAJ5439797.1"/>
    </source>
</evidence>
<dbReference type="InterPro" id="IPR055170">
    <property type="entry name" value="GFO_IDH_MocA-like_dom"/>
</dbReference>
<keyword evidence="5" id="KW-1185">Reference proteome</keyword>
<dbReference type="Pfam" id="PF22725">
    <property type="entry name" value="GFO_IDH_MocA_C3"/>
    <property type="match status" value="1"/>
</dbReference>
<gene>
    <name evidence="4" type="ORF">N7458_010795</name>
</gene>
<dbReference type="InterPro" id="IPR000683">
    <property type="entry name" value="Gfo/Idh/MocA-like_OxRdtase_N"/>
</dbReference>
<dbReference type="GO" id="GO:0006740">
    <property type="term" value="P:NADPH regeneration"/>
    <property type="evidence" value="ECO:0007669"/>
    <property type="project" value="TreeGrafter"/>
</dbReference>
<dbReference type="GeneID" id="81604420"/>
<dbReference type="PANTHER" id="PTHR42840">
    <property type="entry name" value="NAD(P)-BINDING ROSSMANN-FOLD SUPERFAMILY PROTEIN-RELATED"/>
    <property type="match status" value="1"/>
</dbReference>
<dbReference type="GO" id="GO:0016491">
    <property type="term" value="F:oxidoreductase activity"/>
    <property type="evidence" value="ECO:0007669"/>
    <property type="project" value="TreeGrafter"/>
</dbReference>
<dbReference type="RefSeq" id="XP_056763026.1">
    <property type="nucleotide sequence ID" value="XM_056914177.1"/>
</dbReference>
<dbReference type="InterPro" id="IPR036291">
    <property type="entry name" value="NAD(P)-bd_dom_sf"/>
</dbReference>
<feature type="domain" description="Gfo/Idh/MocA-like oxidoreductase N-terminal" evidence="2">
    <location>
        <begin position="3"/>
        <end position="117"/>
    </location>
</feature>
<sequence length="349" mass="38073">MTIGVALIGAGIWSKEEHLPAVLASEHLDLKAVYSRSLSSAEDTAKASGKQVELYSEDSDQGYNDLLKREDVHAVIIALSIASQASYIRAALSAGKHVLSEKPVAENVVEAEALIKWYTEEIEPLKKATWSVAENFRYLDSFRYAREKVQGLGKIIGFRVKVYGNIQQDGKFFNTDWRKVPTHQGGFLLDGGVHYTAGLRYLLGPDTFITRLSAFTTLLKEHLPPVDTVDAIFKANTGIQGTFQVSNGTSLVGPEWTIGCENGSVSVEGPKITIRTLDGKEDVQNVDDERTGVPPEVRQWGVALAAGKPNPEQSPSQALADLELLELMLRSGESDGQPQATHCQQPAII</sequence>
<reference evidence="4" key="1">
    <citation type="submission" date="2022-12" db="EMBL/GenBank/DDBJ databases">
        <authorList>
            <person name="Petersen C."/>
        </authorList>
    </citation>
    <scope>NUCLEOTIDE SEQUENCE</scope>
    <source>
        <strain evidence="4">IBT 16125</strain>
    </source>
</reference>
<name>A0AAD6G0K2_9EURO</name>
<dbReference type="Pfam" id="PF01408">
    <property type="entry name" value="GFO_IDH_MocA"/>
    <property type="match status" value="1"/>
</dbReference>
<accession>A0AAD6G0K2</accession>
<comment type="similarity">
    <text evidence="1">Belongs to the Gfo/Idh/MocA family.</text>
</comment>
<dbReference type="AlphaFoldDB" id="A0AAD6G0K2"/>
<dbReference type="SUPFAM" id="SSF55347">
    <property type="entry name" value="Glyceraldehyde-3-phosphate dehydrogenase-like, C-terminal domain"/>
    <property type="match status" value="1"/>
</dbReference>
<dbReference type="Proteomes" id="UP001213681">
    <property type="component" value="Unassembled WGS sequence"/>
</dbReference>
<evidence type="ECO:0000259" key="3">
    <source>
        <dbReference type="Pfam" id="PF22725"/>
    </source>
</evidence>
<feature type="domain" description="GFO/IDH/MocA-like oxidoreductase" evidence="3">
    <location>
        <begin position="144"/>
        <end position="265"/>
    </location>
</feature>